<gene>
    <name evidence="5" type="ORF">TCAL_04869</name>
</gene>
<feature type="compositionally biased region" description="Basic and acidic residues" evidence="3">
    <location>
        <begin position="734"/>
        <end position="750"/>
    </location>
</feature>
<feature type="domain" description="C2" evidence="4">
    <location>
        <begin position="2082"/>
        <end position="2204"/>
    </location>
</feature>
<feature type="compositionally biased region" description="Low complexity" evidence="3">
    <location>
        <begin position="1213"/>
        <end position="1230"/>
    </location>
</feature>
<dbReference type="STRING" id="6832.A0A553P015"/>
<dbReference type="SUPFAM" id="SSF49562">
    <property type="entry name" value="C2 domain (Calcium/lipid-binding domain, CaLB)"/>
    <property type="match status" value="1"/>
</dbReference>
<evidence type="ECO:0000256" key="2">
    <source>
        <dbReference type="ARBA" id="ARBA00034103"/>
    </source>
</evidence>
<feature type="compositionally biased region" description="Basic and acidic residues" evidence="3">
    <location>
        <begin position="995"/>
        <end position="1025"/>
    </location>
</feature>
<feature type="compositionally biased region" description="Polar residues" evidence="3">
    <location>
        <begin position="761"/>
        <end position="778"/>
    </location>
</feature>
<evidence type="ECO:0000259" key="4">
    <source>
        <dbReference type="PROSITE" id="PS50004"/>
    </source>
</evidence>
<feature type="region of interest" description="Disordered" evidence="3">
    <location>
        <begin position="1118"/>
        <end position="1245"/>
    </location>
</feature>
<feature type="region of interest" description="Disordered" evidence="3">
    <location>
        <begin position="673"/>
        <end position="848"/>
    </location>
</feature>
<dbReference type="PANTHER" id="PTHR12157">
    <property type="entry name" value="REGULATING SYNAPTIC MEMBRANE EXOCYTOSIS PROTEIN"/>
    <property type="match status" value="1"/>
</dbReference>
<evidence type="ECO:0000256" key="1">
    <source>
        <dbReference type="ARBA" id="ARBA00023018"/>
    </source>
</evidence>
<feature type="compositionally biased region" description="Basic and acidic residues" evidence="3">
    <location>
        <begin position="779"/>
        <end position="796"/>
    </location>
</feature>
<evidence type="ECO:0000256" key="3">
    <source>
        <dbReference type="SAM" id="MobiDB-lite"/>
    </source>
</evidence>
<organism evidence="5 6">
    <name type="scientific">Tigriopus californicus</name>
    <name type="common">Marine copepod</name>
    <dbReference type="NCBI Taxonomy" id="6832"/>
    <lineage>
        <taxon>Eukaryota</taxon>
        <taxon>Metazoa</taxon>
        <taxon>Ecdysozoa</taxon>
        <taxon>Arthropoda</taxon>
        <taxon>Crustacea</taxon>
        <taxon>Multicrustacea</taxon>
        <taxon>Hexanauplia</taxon>
        <taxon>Copepoda</taxon>
        <taxon>Harpacticoida</taxon>
        <taxon>Harpacticidae</taxon>
        <taxon>Tigriopus</taxon>
    </lineage>
</organism>
<feature type="region of interest" description="Disordered" evidence="3">
    <location>
        <begin position="1515"/>
        <end position="1549"/>
    </location>
</feature>
<comment type="caution">
    <text evidence="5">The sequence shown here is derived from an EMBL/GenBank/DDBJ whole genome shotgun (WGS) entry which is preliminary data.</text>
</comment>
<accession>A0A553P015</accession>
<proteinExistence type="predicted"/>
<dbReference type="InterPro" id="IPR039032">
    <property type="entry name" value="Rim-like"/>
</dbReference>
<feature type="compositionally biased region" description="Low complexity" evidence="3">
    <location>
        <begin position="201"/>
        <end position="214"/>
    </location>
</feature>
<feature type="compositionally biased region" description="Acidic residues" evidence="3">
    <location>
        <begin position="413"/>
        <end position="432"/>
    </location>
</feature>
<reference evidence="5 6" key="1">
    <citation type="journal article" date="2018" name="Nat. Ecol. Evol.">
        <title>Genomic signatures of mitonuclear coevolution across populations of Tigriopus californicus.</title>
        <authorList>
            <person name="Barreto F.S."/>
            <person name="Watson E.T."/>
            <person name="Lima T.G."/>
            <person name="Willett C.S."/>
            <person name="Edmands S."/>
            <person name="Li W."/>
            <person name="Burton R.S."/>
        </authorList>
    </citation>
    <scope>NUCLEOTIDE SEQUENCE [LARGE SCALE GENOMIC DNA]</scope>
    <source>
        <strain evidence="5 6">San Diego</strain>
    </source>
</reference>
<feature type="region of interest" description="Disordered" evidence="3">
    <location>
        <begin position="871"/>
        <end position="1069"/>
    </location>
</feature>
<dbReference type="Proteomes" id="UP000318571">
    <property type="component" value="Chromosome 9"/>
</dbReference>
<dbReference type="SMART" id="SM00239">
    <property type="entry name" value="C2"/>
    <property type="match status" value="1"/>
</dbReference>
<feature type="compositionally biased region" description="Basic and acidic residues" evidence="3">
    <location>
        <begin position="947"/>
        <end position="959"/>
    </location>
</feature>
<feature type="compositionally biased region" description="Low complexity" evidence="3">
    <location>
        <begin position="184"/>
        <end position="193"/>
    </location>
</feature>
<feature type="region of interest" description="Disordered" evidence="3">
    <location>
        <begin position="359"/>
        <end position="479"/>
    </location>
</feature>
<feature type="compositionally biased region" description="Polar residues" evidence="3">
    <location>
        <begin position="913"/>
        <end position="923"/>
    </location>
</feature>
<feature type="compositionally biased region" description="Basic residues" evidence="3">
    <location>
        <begin position="437"/>
        <end position="450"/>
    </location>
</feature>
<feature type="region of interest" description="Disordered" evidence="3">
    <location>
        <begin position="1622"/>
        <end position="1687"/>
    </location>
</feature>
<keyword evidence="6" id="KW-1185">Reference proteome</keyword>
<dbReference type="PANTHER" id="PTHR12157:SF21">
    <property type="entry name" value="RAB3 INTERACTING MOLECULE, ISOFORM F"/>
    <property type="match status" value="1"/>
</dbReference>
<feature type="compositionally biased region" description="Basic and acidic residues" evidence="3">
    <location>
        <begin position="1942"/>
        <end position="1953"/>
    </location>
</feature>
<evidence type="ECO:0000313" key="6">
    <source>
        <dbReference type="Proteomes" id="UP000318571"/>
    </source>
</evidence>
<feature type="compositionally biased region" description="Polar residues" evidence="3">
    <location>
        <begin position="379"/>
        <end position="397"/>
    </location>
</feature>
<keyword evidence="1" id="KW-0770">Synapse</keyword>
<feature type="compositionally biased region" description="Low complexity" evidence="3">
    <location>
        <begin position="569"/>
        <end position="580"/>
    </location>
</feature>
<feature type="compositionally biased region" description="Low complexity" evidence="3">
    <location>
        <begin position="683"/>
        <end position="695"/>
    </location>
</feature>
<evidence type="ECO:0000313" key="5">
    <source>
        <dbReference type="EMBL" id="TRY71036.1"/>
    </source>
</evidence>
<dbReference type="EMBL" id="VCGU01000009">
    <property type="protein sequence ID" value="TRY71036.1"/>
    <property type="molecule type" value="Genomic_DNA"/>
</dbReference>
<dbReference type="GO" id="GO:0031267">
    <property type="term" value="F:small GTPase binding"/>
    <property type="evidence" value="ECO:0007669"/>
    <property type="project" value="InterPro"/>
</dbReference>
<feature type="compositionally biased region" description="Polar residues" evidence="3">
    <location>
        <begin position="1042"/>
        <end position="1069"/>
    </location>
</feature>
<feature type="compositionally biased region" description="Low complexity" evidence="3">
    <location>
        <begin position="1178"/>
        <end position="1198"/>
    </location>
</feature>
<feature type="compositionally biased region" description="Low complexity" evidence="3">
    <location>
        <begin position="1118"/>
        <end position="1166"/>
    </location>
</feature>
<feature type="compositionally biased region" description="Polar residues" evidence="3">
    <location>
        <begin position="159"/>
        <end position="183"/>
    </location>
</feature>
<comment type="subcellular location">
    <subcellularLocation>
        <location evidence="2">Synapse</location>
    </subcellularLocation>
</comment>
<dbReference type="InterPro" id="IPR000008">
    <property type="entry name" value="C2_dom"/>
</dbReference>
<dbReference type="Gene3D" id="2.60.40.150">
    <property type="entry name" value="C2 domain"/>
    <property type="match status" value="1"/>
</dbReference>
<feature type="region of interest" description="Disordered" evidence="3">
    <location>
        <begin position="254"/>
        <end position="334"/>
    </location>
</feature>
<feature type="compositionally biased region" description="Polar residues" evidence="3">
    <location>
        <begin position="52"/>
        <end position="102"/>
    </location>
</feature>
<dbReference type="Pfam" id="PF00168">
    <property type="entry name" value="C2"/>
    <property type="match status" value="1"/>
</dbReference>
<feature type="region of interest" description="Disordered" evidence="3">
    <location>
        <begin position="1289"/>
        <end position="1308"/>
    </location>
</feature>
<feature type="compositionally biased region" description="Basic residues" evidence="3">
    <location>
        <begin position="1517"/>
        <end position="1526"/>
    </location>
</feature>
<dbReference type="GO" id="GO:0045202">
    <property type="term" value="C:synapse"/>
    <property type="evidence" value="ECO:0007669"/>
    <property type="project" value="UniProtKB-SubCell"/>
</dbReference>
<name>A0A553P015_TIGCA</name>
<feature type="region of interest" description="Disordered" evidence="3">
    <location>
        <begin position="553"/>
        <end position="624"/>
    </location>
</feature>
<feature type="compositionally biased region" description="Pro residues" evidence="3">
    <location>
        <begin position="879"/>
        <end position="889"/>
    </location>
</feature>
<feature type="compositionally biased region" description="Gly residues" evidence="3">
    <location>
        <begin position="1167"/>
        <end position="1177"/>
    </location>
</feature>
<dbReference type="GO" id="GO:0016020">
    <property type="term" value="C:membrane"/>
    <property type="evidence" value="ECO:0007669"/>
    <property type="project" value="InterPro"/>
</dbReference>
<feature type="region of interest" description="Disordered" evidence="3">
    <location>
        <begin position="1"/>
        <end position="214"/>
    </location>
</feature>
<feature type="compositionally biased region" description="Low complexity" evidence="3">
    <location>
        <begin position="806"/>
        <end position="816"/>
    </location>
</feature>
<feature type="compositionally biased region" description="Polar residues" evidence="3">
    <location>
        <begin position="936"/>
        <end position="945"/>
    </location>
</feature>
<feature type="compositionally biased region" description="Polar residues" evidence="3">
    <location>
        <begin position="966"/>
        <end position="983"/>
    </location>
</feature>
<sequence>MSNMNREPLRSISGGPLLNQNGPPGSEFGPPNSMGPLQMGLPPHSMSDVPGDNSSSSMGFPQGMSSQPNQSGMNPNQQGPMNSDTNLVGNSGANNPHINDMSSGEMLPPHSTNSGPLPDHQQHPSFNDHPQNGVMKLSLPPLGSESQDCHLKGPDGNPGLSTSPTFPKQLMGQSTFDSGSKSHNNPIININNNRSENKFHNTSNNNSPLDLDSSFPPLSSSNMDLFPLFDAQLPPFSSSSSLLPMLNSSLPPFDNSLPTDPFPPSEYQRRASLPNGPYSPVVSRNRRMSHQPPPHIEISTQDPSASHPGGSSWAPINQPHPSPLSGSRSPEVSLKKMKSLEDEYDKIKLELLSGLDRDEELFSPCGPEIVPPLQRDQAHTSTRRNSASIGHTEASTSKSKRSKDNLESIFGESFDECGDGDWDGEDENEDTDERSASHKHYHKIGNRPTRHQSSQGDSSPDLPAPRHRRVRGDPVDHSHTKTLLRDADADVPVVVVDDNDVGIEYDPSEWQHARSNANINASRVDSLKSGVGVLSQLPSSTAHVKALPHLEDEPFPVSVSPQLDLPTGSRTAHTSSSAARLDSFSGPVKERRSSMAAGEVYTIPEMPEEEAGSPTTGDGVSCRRNRRGTATTSLIMSFPGLLSSPKSNGHHKKGSSLLDELLLELDNHGLYDQDNMDDEQTRTKTATTTTMSTTTKSKKQQVFSKDKNLSPIVIKAPNSPRQGMLLRSPLRSEPSFEIRSSLDESPEKPAKPTRNLGKPGSLSSSSAQKSFVLSSVRQIESKHQAPDLLNRSDSKKEYKKQHMAKSPCSPSPDDSPIQPKDFLSKVTENSSKFISSRDDPMGGSYFMEGPLGGPMDMFNTKSAKDAFNARSFSLTSSSPPFPSSSPPMMIPESFGREGKDHHHQSPSKVNGMFSKQRSSSGLSPNDDYGSDRRKQFMTTSGNTVELSKPERLSERRDRLNFAMKRGNSSKSSHLNDLSTSHDQLSPILDSSPLIEKIESNREKFRDQERQREREREESRKHRDGNQHGTSSTNRLNHHAGQYGNQLQAGGNNAQLGSAGQPQGESISGMLNNFSKALGNIRDIREKRMKNLGNSPRPSPSDPSSVNYQRIMQQYGGNQYSQGVQQGGQQQRSQYNQMHPQQMNQQQYRQQQPYQQQNYNQQGRMNQQGGGGTGGYGMNQGHQSQQGGYGSYNQQQQQPMGGGMKPNNYGSQMGGMQNHSQPQQQQQQQQPMGGGGTHGSQYQQSYGKTGASSLLHRRDHLHHHGSHHQPLAHIPSAALLHGATLGPFGTPVGTPDTLSEAGSFKSRTRRTLPYLPLEEPAPMPSEKKQRERMRAFANLRQSSLDGLTGRGFRSGTGGFYGSSRPRASSSETNLRKLAMNDHMTRPGSALGLLQASTVVSSKGPTSQTREHEKRILESILPPDLRHLVRGGSPGTIQQMKMKLEDELRKPLETMALATNTSEGEMARKKAEARLFGLSGAQSDRIRLEMQRYATMRDPRLRAEMKHKLNPVLDAQLNRNRRTRGHRRNLSDPRFSTSLTDSLGEDDLHYNRPYSSLARDRDYDPLSDSLGMDNSRSYLGGSALDGMGVAGGGGGLRDTAINSHDLEDNSRNRYLASLSQQLLRRSSEGGSGNTDHLYTRNFDGTSPHTGRRAYSSMSGRAGPRSWHPSPFASDDDASSDEPQFFKEEKKNRIKMEIARRRQQIEENACLHEELTRLAKLRESAEMTGATSGAPSHIVPSSTAFLGGNIHPANRGMTTAPDGTTSVLKSVDEILRDGGGGSLGTAHMGLSSDPFHNGMGVTGGANAAGFRGAGMGTFNSDLYTSSVYDRVTDFSPINSELSEFTTPRHMGGGSGMMGHHHGLRTSLICSPFPSRPNSEPSRNQLQRQMSLEPECGFDKAILSNAKPSKWPNSQSPRRLAALGQGSVAKKVPDNYGTIGGPTRKPKLDGAHDEFSGKKQTPNLHVRPGQDTSHTSEYPPLRRILLTKEVNKDFDGPEKLMGLRWRRRAILRSNTSSMESEERLTFSVEDPFGTHRGIHPLDQITGVVPLDKVTRDDQYLQMNGLRKIPETHKTHRKKGRYQTRPVLGQVELLLSYDYTQSILYVTVIRGRGLQSFVNGDSRPDAFIMGCLLPQSVYNVRKTRYVLTSSAPLWNDTFVYQDVPISSLRNKSLEISAWSFNRDSCNEYLGELVLDLADLSLINEKPRWFQLFERTSDGVSQFTLPNGRIGGNFHESRSLSSVSFSKGGSLKLKRSIFGHFFNRIHPNNNHALEMHINSTTDFYDIYVQYQFYLVRYFRSNGGTGRNIGIETISLGKMSNLSSYLNVLGYV</sequence>
<dbReference type="PROSITE" id="PS50004">
    <property type="entry name" value="C2"/>
    <property type="match status" value="1"/>
</dbReference>
<protein>
    <recommendedName>
        <fullName evidence="4">C2 domain-containing protein</fullName>
    </recommendedName>
</protein>
<feature type="region of interest" description="Disordered" evidence="3">
    <location>
        <begin position="1928"/>
        <end position="1973"/>
    </location>
</feature>
<dbReference type="GO" id="GO:0006887">
    <property type="term" value="P:exocytosis"/>
    <property type="evidence" value="ECO:0007669"/>
    <property type="project" value="InterPro"/>
</dbReference>
<dbReference type="InterPro" id="IPR035892">
    <property type="entry name" value="C2_domain_sf"/>
</dbReference>
<feature type="compositionally biased region" description="Low complexity" evidence="3">
    <location>
        <begin position="14"/>
        <end position="25"/>
    </location>
</feature>